<dbReference type="GO" id="GO:1902600">
    <property type="term" value="P:proton transmembrane transport"/>
    <property type="evidence" value="ECO:0007669"/>
    <property type="project" value="InterPro"/>
</dbReference>
<evidence type="ECO:0000256" key="3">
    <source>
        <dbReference type="ARBA" id="ARBA00022449"/>
    </source>
</evidence>
<dbReference type="GO" id="GO:0008324">
    <property type="term" value="F:monoatomic cation transmembrane transporter activity"/>
    <property type="evidence" value="ECO:0007669"/>
    <property type="project" value="InterPro"/>
</dbReference>
<keyword evidence="13" id="KW-1185">Reference proteome</keyword>
<feature type="transmembrane region" description="Helical" evidence="10">
    <location>
        <begin position="220"/>
        <end position="238"/>
    </location>
</feature>
<dbReference type="Pfam" id="PF00999">
    <property type="entry name" value="Na_H_Exchanger"/>
    <property type="match status" value="1"/>
</dbReference>
<evidence type="ECO:0000313" key="12">
    <source>
        <dbReference type="EMBL" id="ALS98706.1"/>
    </source>
</evidence>
<feature type="transmembrane region" description="Helical" evidence="10">
    <location>
        <begin position="57"/>
        <end position="74"/>
    </location>
</feature>
<dbReference type="SUPFAM" id="SSF116726">
    <property type="entry name" value="TrkA C-terminal domain-like"/>
    <property type="match status" value="1"/>
</dbReference>
<dbReference type="InterPro" id="IPR006037">
    <property type="entry name" value="RCK_C"/>
</dbReference>
<feature type="transmembrane region" description="Helical" evidence="10">
    <location>
        <begin position="119"/>
        <end position="139"/>
    </location>
</feature>
<dbReference type="Gene3D" id="3.30.70.1450">
    <property type="entry name" value="Regulator of K+ conductance, C-terminal domain"/>
    <property type="match status" value="1"/>
</dbReference>
<dbReference type="RefSeq" id="WP_062480185.1">
    <property type="nucleotide sequence ID" value="NZ_CP013650.1"/>
</dbReference>
<dbReference type="GO" id="GO:0005886">
    <property type="term" value="C:plasma membrane"/>
    <property type="evidence" value="ECO:0007669"/>
    <property type="project" value="UniProtKB-SubCell"/>
</dbReference>
<evidence type="ECO:0000313" key="13">
    <source>
        <dbReference type="Proteomes" id="UP000068447"/>
    </source>
</evidence>
<keyword evidence="2" id="KW-0813">Transport</keyword>
<dbReference type="KEGG" id="lal:AT746_10775"/>
<dbReference type="GO" id="GO:0006813">
    <property type="term" value="P:potassium ion transport"/>
    <property type="evidence" value="ECO:0007669"/>
    <property type="project" value="UniProtKB-KW"/>
</dbReference>
<keyword evidence="3" id="KW-0050">Antiport</keyword>
<dbReference type="GO" id="GO:0015297">
    <property type="term" value="F:antiporter activity"/>
    <property type="evidence" value="ECO:0007669"/>
    <property type="project" value="UniProtKB-KW"/>
</dbReference>
<feature type="transmembrane region" description="Helical" evidence="10">
    <location>
        <begin position="296"/>
        <end position="322"/>
    </location>
</feature>
<dbReference type="NCBIfam" id="NF003715">
    <property type="entry name" value="PRK05326.1-2"/>
    <property type="match status" value="1"/>
</dbReference>
<feature type="transmembrane region" description="Helical" evidence="10">
    <location>
        <begin position="165"/>
        <end position="185"/>
    </location>
</feature>
<keyword evidence="5" id="KW-0633">Potassium transport</keyword>
<dbReference type="OrthoDB" id="9810759at2"/>
<evidence type="ECO:0000256" key="7">
    <source>
        <dbReference type="ARBA" id="ARBA00022989"/>
    </source>
</evidence>
<comment type="subcellular location">
    <subcellularLocation>
        <location evidence="1">Cell membrane</location>
        <topology evidence="1">Multi-pass membrane protein</topology>
    </subcellularLocation>
</comment>
<keyword evidence="5" id="KW-0630">Potassium</keyword>
<evidence type="ECO:0000256" key="8">
    <source>
        <dbReference type="ARBA" id="ARBA00023065"/>
    </source>
</evidence>
<dbReference type="NCBIfam" id="NF003716">
    <property type="entry name" value="PRK05326.1-3"/>
    <property type="match status" value="1"/>
</dbReference>
<dbReference type="Proteomes" id="UP000068447">
    <property type="component" value="Chromosome"/>
</dbReference>
<evidence type="ECO:0000256" key="5">
    <source>
        <dbReference type="ARBA" id="ARBA00022538"/>
    </source>
</evidence>
<evidence type="ECO:0000256" key="2">
    <source>
        <dbReference type="ARBA" id="ARBA00022448"/>
    </source>
</evidence>
<evidence type="ECO:0000259" key="11">
    <source>
        <dbReference type="PROSITE" id="PS51202"/>
    </source>
</evidence>
<sequence length="574" mass="62253">MAEINTILLFVGALLVLSILASVLSDRLGAPLLLIFLIMGMLAGEEGIGGIEFHSPELSFLIGSAALAIILFDGGMRTRKERFRVALWPAISLATVGVALTCSLTAAGAVYFFGLPWPTALLIGAILSSTDAAAVFGIFQSRGVVLKQRVASTLEIESGTNDPMAVILTMALTGALVSGAELHLLPLALDVAWQMLVGLAAGWLGGKGFVLLAHRVPLSFSFLPILAAASAIFVFAMTSHINGSGFLAVYLMGYLIGNARLPHLMHILQVQDGLTWLGQIMMFLILGLLVTPSNLIAHAPLAISVALVLIFIARPVAVLVCLLPFSFPWREQLFISWVGLRGAVPIILALYPWLSGLDDQELYFDVAFFVVLISLFIQGWTMSPIARWLGLEVPETPHPRERVPLESIASADPLEVMSFPITPDVPAFEHKWFELNFSADIAYAGVIREQIWLPPDPDSRLLEGDILLVLAKVEDMDSISRVLAASGEGRKLKESEFFGDFSLHGDLTLTEVNNFYPLGHLAEKVANLSLADYFSLKYHRRVVIGDSLRLGQVILTVRELDDKGRILSLGIRGA</sequence>
<dbReference type="InterPro" id="IPR038770">
    <property type="entry name" value="Na+/solute_symporter_sf"/>
</dbReference>
<dbReference type="AlphaFoldDB" id="A0A0U3AL38"/>
<organism evidence="12 13">
    <name type="scientific">Lacimicrobium alkaliphilum</name>
    <dbReference type="NCBI Taxonomy" id="1526571"/>
    <lineage>
        <taxon>Bacteria</taxon>
        <taxon>Pseudomonadati</taxon>
        <taxon>Pseudomonadota</taxon>
        <taxon>Gammaproteobacteria</taxon>
        <taxon>Alteromonadales</taxon>
        <taxon>Alteromonadaceae</taxon>
        <taxon>Lacimicrobium</taxon>
    </lineage>
</organism>
<dbReference type="STRING" id="1526571.AT746_10775"/>
<dbReference type="InterPro" id="IPR036721">
    <property type="entry name" value="RCK_C_sf"/>
</dbReference>
<feature type="domain" description="RCK C-terminal" evidence="11">
    <location>
        <begin position="403"/>
        <end position="485"/>
    </location>
</feature>
<feature type="transmembrane region" description="Helical" evidence="10">
    <location>
        <begin position="6"/>
        <end position="25"/>
    </location>
</feature>
<keyword evidence="8" id="KW-0406">Ion transport</keyword>
<dbReference type="Gene3D" id="1.20.1530.20">
    <property type="match status" value="1"/>
</dbReference>
<dbReference type="NCBIfam" id="NF003714">
    <property type="entry name" value="PRK05326.1-1"/>
    <property type="match status" value="1"/>
</dbReference>
<evidence type="ECO:0000256" key="10">
    <source>
        <dbReference type="SAM" id="Phobius"/>
    </source>
</evidence>
<proteinExistence type="predicted"/>
<gene>
    <name evidence="12" type="ORF">AT746_10775</name>
</gene>
<evidence type="ECO:0000256" key="4">
    <source>
        <dbReference type="ARBA" id="ARBA00022475"/>
    </source>
</evidence>
<keyword evidence="9 10" id="KW-0472">Membrane</keyword>
<reference evidence="12 13" key="1">
    <citation type="submission" date="2015-12" db="EMBL/GenBank/DDBJ databases">
        <title>Complete genome of Lacimicrobium alkaliphilum KCTC 32984.</title>
        <authorList>
            <person name="Kim S.-G."/>
            <person name="Lee Y.-J."/>
        </authorList>
    </citation>
    <scope>NUCLEOTIDE SEQUENCE [LARGE SCALE GENOMIC DNA]</scope>
    <source>
        <strain evidence="12 13">YelD216</strain>
    </source>
</reference>
<name>A0A0U3AL38_9ALTE</name>
<evidence type="ECO:0000256" key="9">
    <source>
        <dbReference type="ARBA" id="ARBA00023136"/>
    </source>
</evidence>
<dbReference type="PANTHER" id="PTHR32507">
    <property type="entry name" value="NA(+)/H(+) ANTIPORTER 1"/>
    <property type="match status" value="1"/>
</dbReference>
<feature type="transmembrane region" description="Helical" evidence="10">
    <location>
        <begin position="86"/>
        <end position="113"/>
    </location>
</feature>
<feature type="transmembrane region" description="Helical" evidence="10">
    <location>
        <begin position="273"/>
        <end position="290"/>
    </location>
</feature>
<keyword evidence="7 10" id="KW-1133">Transmembrane helix</keyword>
<protein>
    <submittedName>
        <fullName evidence="12">Potassium transporter Trk</fullName>
    </submittedName>
</protein>
<dbReference type="InterPro" id="IPR006153">
    <property type="entry name" value="Cation/H_exchanger_TM"/>
</dbReference>
<feature type="transmembrane region" description="Helical" evidence="10">
    <location>
        <begin position="191"/>
        <end position="213"/>
    </location>
</feature>
<keyword evidence="4" id="KW-1003">Cell membrane</keyword>
<evidence type="ECO:0000256" key="6">
    <source>
        <dbReference type="ARBA" id="ARBA00022692"/>
    </source>
</evidence>
<keyword evidence="6 10" id="KW-0812">Transmembrane</keyword>
<dbReference type="PANTHER" id="PTHR32507:SF7">
    <property type="entry name" value="K(+)_H(+) ANTIPORTER NHAP2"/>
    <property type="match status" value="1"/>
</dbReference>
<feature type="transmembrane region" description="Helical" evidence="10">
    <location>
        <begin position="366"/>
        <end position="390"/>
    </location>
</feature>
<dbReference type="EMBL" id="CP013650">
    <property type="protein sequence ID" value="ALS98706.1"/>
    <property type="molecule type" value="Genomic_DNA"/>
</dbReference>
<dbReference type="PROSITE" id="PS51202">
    <property type="entry name" value="RCK_C"/>
    <property type="match status" value="1"/>
</dbReference>
<feature type="transmembrane region" description="Helical" evidence="10">
    <location>
        <begin position="334"/>
        <end position="354"/>
    </location>
</feature>
<evidence type="ECO:0000256" key="1">
    <source>
        <dbReference type="ARBA" id="ARBA00004651"/>
    </source>
</evidence>
<accession>A0A0U3AL38</accession>